<name>A0A0F9IU99_9ZZZZ</name>
<dbReference type="InterPro" id="IPR003439">
    <property type="entry name" value="ABC_transporter-like_ATP-bd"/>
</dbReference>
<dbReference type="InterPro" id="IPR017911">
    <property type="entry name" value="MacB-like_ATP-bd"/>
</dbReference>
<evidence type="ECO:0000256" key="1">
    <source>
        <dbReference type="ARBA" id="ARBA00005417"/>
    </source>
</evidence>
<dbReference type="SUPFAM" id="SSF52540">
    <property type="entry name" value="P-loop containing nucleoside triphosphate hydrolases"/>
    <property type="match status" value="1"/>
</dbReference>
<evidence type="ECO:0000256" key="4">
    <source>
        <dbReference type="ARBA" id="ARBA00022840"/>
    </source>
</evidence>
<dbReference type="PROSITE" id="PS00211">
    <property type="entry name" value="ABC_TRANSPORTER_1"/>
    <property type="match status" value="1"/>
</dbReference>
<comment type="similarity">
    <text evidence="1">Belongs to the ABC transporter superfamily.</text>
</comment>
<proteinExistence type="inferred from homology"/>
<dbReference type="EMBL" id="LAZR01013101">
    <property type="protein sequence ID" value="KKM23559.1"/>
    <property type="molecule type" value="Genomic_DNA"/>
</dbReference>
<keyword evidence="2" id="KW-0813">Transport</keyword>
<dbReference type="InterPro" id="IPR027417">
    <property type="entry name" value="P-loop_NTPase"/>
</dbReference>
<dbReference type="GO" id="GO:0098796">
    <property type="term" value="C:membrane protein complex"/>
    <property type="evidence" value="ECO:0007669"/>
    <property type="project" value="UniProtKB-ARBA"/>
</dbReference>
<accession>A0A0F9IU99</accession>
<dbReference type="InterPro" id="IPR017871">
    <property type="entry name" value="ABC_transporter-like_CS"/>
</dbReference>
<dbReference type="CDD" id="cd03255">
    <property type="entry name" value="ABC_MJ0796_LolCDE_FtsE"/>
    <property type="match status" value="1"/>
</dbReference>
<dbReference type="SMART" id="SM00382">
    <property type="entry name" value="AAA"/>
    <property type="match status" value="1"/>
</dbReference>
<keyword evidence="3" id="KW-0547">Nucleotide-binding</keyword>
<reference evidence="6" key="1">
    <citation type="journal article" date="2015" name="Nature">
        <title>Complex archaea that bridge the gap between prokaryotes and eukaryotes.</title>
        <authorList>
            <person name="Spang A."/>
            <person name="Saw J.H."/>
            <person name="Jorgensen S.L."/>
            <person name="Zaremba-Niedzwiedzka K."/>
            <person name="Martijn J."/>
            <person name="Lind A.E."/>
            <person name="van Eijk R."/>
            <person name="Schleper C."/>
            <person name="Guy L."/>
            <person name="Ettema T.J."/>
        </authorList>
    </citation>
    <scope>NUCLEOTIDE SEQUENCE</scope>
</reference>
<gene>
    <name evidence="6" type="ORF">LCGC14_1613970</name>
</gene>
<dbReference type="GO" id="GO:0005524">
    <property type="term" value="F:ATP binding"/>
    <property type="evidence" value="ECO:0007669"/>
    <property type="project" value="UniProtKB-KW"/>
</dbReference>
<dbReference type="PANTHER" id="PTHR42798">
    <property type="entry name" value="LIPOPROTEIN-RELEASING SYSTEM ATP-BINDING PROTEIN LOLD"/>
    <property type="match status" value="1"/>
</dbReference>
<protein>
    <recommendedName>
        <fullName evidence="5">ABC transporter domain-containing protein</fullName>
    </recommendedName>
</protein>
<dbReference type="Gene3D" id="3.40.50.300">
    <property type="entry name" value="P-loop containing nucleotide triphosphate hydrolases"/>
    <property type="match status" value="1"/>
</dbReference>
<dbReference type="GO" id="GO:0016887">
    <property type="term" value="F:ATP hydrolysis activity"/>
    <property type="evidence" value="ECO:0007669"/>
    <property type="project" value="InterPro"/>
</dbReference>
<dbReference type="FunFam" id="3.40.50.300:FF:000032">
    <property type="entry name" value="Export ABC transporter ATP-binding protein"/>
    <property type="match status" value="1"/>
</dbReference>
<comment type="caution">
    <text evidence="6">The sequence shown here is derived from an EMBL/GenBank/DDBJ whole genome shotgun (WGS) entry which is preliminary data.</text>
</comment>
<evidence type="ECO:0000259" key="5">
    <source>
        <dbReference type="PROSITE" id="PS50893"/>
    </source>
</evidence>
<dbReference type="Pfam" id="PF00005">
    <property type="entry name" value="ABC_tran"/>
    <property type="match status" value="1"/>
</dbReference>
<dbReference type="PANTHER" id="PTHR42798:SF7">
    <property type="entry name" value="ALPHA-D-RIBOSE 1-METHYLPHOSPHONATE 5-TRIPHOSPHATE SYNTHASE SUBUNIT PHNL"/>
    <property type="match status" value="1"/>
</dbReference>
<dbReference type="PROSITE" id="PS50893">
    <property type="entry name" value="ABC_TRANSPORTER_2"/>
    <property type="match status" value="1"/>
</dbReference>
<evidence type="ECO:0000256" key="2">
    <source>
        <dbReference type="ARBA" id="ARBA00022448"/>
    </source>
</evidence>
<feature type="domain" description="ABC transporter" evidence="5">
    <location>
        <begin position="3"/>
        <end position="232"/>
    </location>
</feature>
<dbReference type="InterPro" id="IPR003593">
    <property type="entry name" value="AAA+_ATPase"/>
</dbReference>
<dbReference type="AlphaFoldDB" id="A0A0F9IU99"/>
<dbReference type="GO" id="GO:0022857">
    <property type="term" value="F:transmembrane transporter activity"/>
    <property type="evidence" value="ECO:0007669"/>
    <property type="project" value="UniProtKB-ARBA"/>
</dbReference>
<organism evidence="6">
    <name type="scientific">marine sediment metagenome</name>
    <dbReference type="NCBI Taxonomy" id="412755"/>
    <lineage>
        <taxon>unclassified sequences</taxon>
        <taxon>metagenomes</taxon>
        <taxon>ecological metagenomes</taxon>
    </lineage>
</organism>
<keyword evidence="4" id="KW-0067">ATP-binding</keyword>
<sequence length="232" mass="25610">MVLEVKNLDKTYGEGETQVKALRDVSFSVKKGEFVLVDGRSGSGKSTLLNMIGLLDRPTNGKVFIDGVDTSKLNDNKISSFRNDKLGFIFQFSNLLADLTVLENVMLPRNIQGTEKNLEHDAKEILRAVGLQDQINKRANKISGGQSQRAAIARGLINHPTIVLADEPTGNLDSVTAGIIIQLMKSMAKKLNQTFIVVTHEREQFGDVDRVITVKDGRAFEDEEPRKMEVAA</sequence>
<evidence type="ECO:0000313" key="6">
    <source>
        <dbReference type="EMBL" id="KKM23559.1"/>
    </source>
</evidence>
<evidence type="ECO:0000256" key="3">
    <source>
        <dbReference type="ARBA" id="ARBA00022741"/>
    </source>
</evidence>